<dbReference type="CDD" id="cd00207">
    <property type="entry name" value="fer2"/>
    <property type="match status" value="1"/>
</dbReference>
<dbReference type="InterPro" id="IPR001041">
    <property type="entry name" value="2Fe-2S_ferredoxin-type"/>
</dbReference>
<dbReference type="STRING" id="1833852.B0537_11075"/>
<dbReference type="InterPro" id="IPR043129">
    <property type="entry name" value="ATPase_NBD"/>
</dbReference>
<proteinExistence type="predicted"/>
<dbReference type="SUPFAM" id="SSF53067">
    <property type="entry name" value="Actin-like ATPase domain"/>
    <property type="match status" value="1"/>
</dbReference>
<dbReference type="RefSeq" id="WP_077714637.1">
    <property type="nucleotide sequence ID" value="NZ_CP019698.1"/>
</dbReference>
<evidence type="ECO:0000259" key="1">
    <source>
        <dbReference type="PROSITE" id="PS51085"/>
    </source>
</evidence>
<evidence type="ECO:0000313" key="2">
    <source>
        <dbReference type="EMBL" id="AQS59573.1"/>
    </source>
</evidence>
<accession>A0A1S6IXR6</accession>
<dbReference type="PANTHER" id="PTHR42895">
    <property type="entry name" value="IRON-SULFUR CLUSTER-BINDING PROTEIN-RELATED"/>
    <property type="match status" value="1"/>
</dbReference>
<dbReference type="AlphaFoldDB" id="A0A1S6IXR6"/>
<evidence type="ECO:0000313" key="3">
    <source>
        <dbReference type="Proteomes" id="UP000189464"/>
    </source>
</evidence>
<dbReference type="InterPro" id="IPR036010">
    <property type="entry name" value="2Fe-2S_ferredoxin-like_sf"/>
</dbReference>
<dbReference type="Gene3D" id="3.10.20.30">
    <property type="match status" value="1"/>
</dbReference>
<dbReference type="EMBL" id="CP019698">
    <property type="protein sequence ID" value="AQS59573.1"/>
    <property type="molecule type" value="Genomic_DNA"/>
</dbReference>
<reference evidence="2 3" key="1">
    <citation type="journal article" date="2016" name="Int. J. Syst. Evol. Microbiol.">
        <title>Desulfotomaculum ferrireducens sp. nov., a moderately thermophilic sulfate-reducing and dissimilatory Fe(III)-reducing bacterium isolated from compost.</title>
        <authorList>
            <person name="Yang G."/>
            <person name="Guo J."/>
            <person name="Zhuang L."/>
            <person name="Yuan Y."/>
            <person name="Zhou S."/>
        </authorList>
    </citation>
    <scope>NUCLEOTIDE SEQUENCE [LARGE SCALE GENOMIC DNA]</scope>
    <source>
        <strain evidence="2 3">GSS09</strain>
    </source>
</reference>
<dbReference type="GO" id="GO:0051536">
    <property type="term" value="F:iron-sulfur cluster binding"/>
    <property type="evidence" value="ECO:0007669"/>
    <property type="project" value="InterPro"/>
</dbReference>
<dbReference type="KEGG" id="dfg:B0537_11075"/>
<name>A0A1S6IXR6_9FIRM</name>
<dbReference type="Proteomes" id="UP000189464">
    <property type="component" value="Chromosome"/>
</dbReference>
<dbReference type="PROSITE" id="PS51085">
    <property type="entry name" value="2FE2S_FER_2"/>
    <property type="match status" value="1"/>
</dbReference>
<dbReference type="Pfam" id="PF00111">
    <property type="entry name" value="Fer2"/>
    <property type="match status" value="1"/>
</dbReference>
<protein>
    <submittedName>
        <fullName evidence="2">Ferredoxin</fullName>
    </submittedName>
</protein>
<dbReference type="InterPro" id="IPR012675">
    <property type="entry name" value="Beta-grasp_dom_sf"/>
</dbReference>
<dbReference type="OrthoDB" id="9810588at2"/>
<dbReference type="InterPro" id="IPR052911">
    <property type="entry name" value="Corrinoid_activation_enz"/>
</dbReference>
<dbReference type="InterPro" id="IPR027980">
    <property type="entry name" value="RACo_C"/>
</dbReference>
<feature type="domain" description="2Fe-2S ferredoxin-type" evidence="1">
    <location>
        <begin position="4"/>
        <end position="81"/>
    </location>
</feature>
<dbReference type="PANTHER" id="PTHR42895:SF2">
    <property type="entry name" value="IRON-SULFUR CLUSTER PROTEIN"/>
    <property type="match status" value="1"/>
</dbReference>
<sequence>MHEKRVKVSFHPGGQCIEVPVGTTILAAARLAGVNLTAPCGGNKGCGRCLVKVYSQQKENWLLACRTVVVEELLVELNTQPPIILATGEGTEVALEPAITYDVRGELKHRRNLPLLPQEQPGEDVLGLAVDVGTTTLVAYLYNLLDGRLLAVHSLVNGQQIFGADVISRLGYALQGADKYRQLRQRLLDDINHLAESCCRAAETRTGLVREMVLVGNTAMMHFFLDLPIEGLAVAPFKPRQRGSCYRSAVELGLTALPRAVCYVPPIIGSFVGSDALAAALAQDFGRQGTALLVDIGTNGEILLQAGERLLAASVPAGPALEGAGIECGMVAAAGAISKVTIDFDVHTEVIGGGRATGICGSGLVDALAEMLRLGIIDRAGQLLPPSQVPPVVSFKVKQRLQQVGDNISFFLTEQVYISQRDIRAVQLAKAAVAAGIKLLLKEAGLSKQALSQILLAGGFGTYLNPNNALRIGLLGKTANTTKLQQVGNAAGVGAVLLLLSYPARQRAEQLSQKFSHYELATNAHFQTVFLEQMAFPANR</sequence>
<dbReference type="Pfam" id="PF14574">
    <property type="entry name" value="RACo_C_ter"/>
    <property type="match status" value="1"/>
</dbReference>
<dbReference type="Gene3D" id="3.30.420.480">
    <property type="entry name" value="Domain of unknown function (DUF4445)"/>
    <property type="match status" value="1"/>
</dbReference>
<keyword evidence="3" id="KW-1185">Reference proteome</keyword>
<dbReference type="Pfam" id="PF17651">
    <property type="entry name" value="Raco_middle"/>
    <property type="match status" value="1"/>
</dbReference>
<organism evidence="2 3">
    <name type="scientific">Desulforamulus ferrireducens</name>
    <dbReference type="NCBI Taxonomy" id="1833852"/>
    <lineage>
        <taxon>Bacteria</taxon>
        <taxon>Bacillati</taxon>
        <taxon>Bacillota</taxon>
        <taxon>Clostridia</taxon>
        <taxon>Eubacteriales</taxon>
        <taxon>Peptococcaceae</taxon>
        <taxon>Desulforamulus</taxon>
    </lineage>
</organism>
<dbReference type="SUPFAM" id="SSF54292">
    <property type="entry name" value="2Fe-2S ferredoxin-like"/>
    <property type="match status" value="1"/>
</dbReference>
<dbReference type="InterPro" id="IPR042259">
    <property type="entry name" value="Raco-like_middle_sf"/>
</dbReference>
<dbReference type="InterPro" id="IPR041414">
    <property type="entry name" value="Raco-like_middle"/>
</dbReference>
<gene>
    <name evidence="2" type="ORF">B0537_11075</name>
</gene>